<name>A0A2C6KGL9_9APIC</name>
<evidence type="ECO:0000313" key="3">
    <source>
        <dbReference type="EMBL" id="PHJ23181.1"/>
    </source>
</evidence>
<proteinExistence type="predicted"/>
<dbReference type="VEuPathDB" id="ToxoDB:CSUI_002969"/>
<comment type="caution">
    <text evidence="3">The sequence shown here is derived from an EMBL/GenBank/DDBJ whole genome shotgun (WGS) entry which is preliminary data.</text>
</comment>
<gene>
    <name evidence="3" type="ORF">CSUI_002969</name>
</gene>
<feature type="transmembrane region" description="Helical" evidence="2">
    <location>
        <begin position="31"/>
        <end position="52"/>
    </location>
</feature>
<feature type="compositionally biased region" description="Polar residues" evidence="1">
    <location>
        <begin position="129"/>
        <end position="140"/>
    </location>
</feature>
<reference evidence="3 4" key="1">
    <citation type="journal article" date="2017" name="Int. J. Parasitol.">
        <title>The genome of the protozoan parasite Cystoisospora suis and a reverse vaccinology approach to identify vaccine candidates.</title>
        <authorList>
            <person name="Palmieri N."/>
            <person name="Shrestha A."/>
            <person name="Ruttkowski B."/>
            <person name="Beck T."/>
            <person name="Vogl C."/>
            <person name="Tomley F."/>
            <person name="Blake D.P."/>
            <person name="Joachim A."/>
        </authorList>
    </citation>
    <scope>NUCLEOTIDE SEQUENCE [LARGE SCALE GENOMIC DNA]</scope>
    <source>
        <strain evidence="3 4">Wien I</strain>
    </source>
</reference>
<organism evidence="3 4">
    <name type="scientific">Cystoisospora suis</name>
    <dbReference type="NCBI Taxonomy" id="483139"/>
    <lineage>
        <taxon>Eukaryota</taxon>
        <taxon>Sar</taxon>
        <taxon>Alveolata</taxon>
        <taxon>Apicomplexa</taxon>
        <taxon>Conoidasida</taxon>
        <taxon>Coccidia</taxon>
        <taxon>Eucoccidiorida</taxon>
        <taxon>Eimeriorina</taxon>
        <taxon>Sarcocystidae</taxon>
        <taxon>Cystoisospora</taxon>
    </lineage>
</organism>
<accession>A0A2C6KGL9</accession>
<dbReference type="AlphaFoldDB" id="A0A2C6KGL9"/>
<dbReference type="Proteomes" id="UP000221165">
    <property type="component" value="Unassembled WGS sequence"/>
</dbReference>
<dbReference type="RefSeq" id="XP_067924858.1">
    <property type="nucleotide sequence ID" value="XM_068063167.1"/>
</dbReference>
<feature type="region of interest" description="Disordered" evidence="1">
    <location>
        <begin position="83"/>
        <end position="106"/>
    </location>
</feature>
<feature type="region of interest" description="Disordered" evidence="1">
    <location>
        <begin position="119"/>
        <end position="140"/>
    </location>
</feature>
<evidence type="ECO:0000256" key="1">
    <source>
        <dbReference type="SAM" id="MobiDB-lite"/>
    </source>
</evidence>
<protein>
    <recommendedName>
        <fullName evidence="5">Transmembrane protein</fullName>
    </recommendedName>
</protein>
<keyword evidence="2" id="KW-0812">Transmembrane</keyword>
<dbReference type="GeneID" id="94426378"/>
<evidence type="ECO:0008006" key="5">
    <source>
        <dbReference type="Google" id="ProtNLM"/>
    </source>
</evidence>
<keyword evidence="2" id="KW-0472">Membrane</keyword>
<dbReference type="EMBL" id="MIGC01001249">
    <property type="protein sequence ID" value="PHJ23181.1"/>
    <property type="molecule type" value="Genomic_DNA"/>
</dbReference>
<sequence>MHAVSHDGCRVPLHADTTVPYFPPFHLSGPFVFLSLSPSMVLHHVFFCRVLHHDRRYHPLRLKLALSEMSLMIFLSSLLASRSHSRPAPPLRLPDASHHSAGTPQTTVVLSSISLFLRRKEKKQRTGNKPHSMQLGKTQR</sequence>
<keyword evidence="4" id="KW-1185">Reference proteome</keyword>
<evidence type="ECO:0000256" key="2">
    <source>
        <dbReference type="SAM" id="Phobius"/>
    </source>
</evidence>
<feature type="compositionally biased region" description="Basic residues" evidence="1">
    <location>
        <begin position="119"/>
        <end position="128"/>
    </location>
</feature>
<evidence type="ECO:0000313" key="4">
    <source>
        <dbReference type="Proteomes" id="UP000221165"/>
    </source>
</evidence>
<keyword evidence="2" id="KW-1133">Transmembrane helix</keyword>